<keyword evidence="4 7" id="KW-0812">Transmembrane</keyword>
<feature type="transmembrane region" description="Helical" evidence="7">
    <location>
        <begin position="361"/>
        <end position="382"/>
    </location>
</feature>
<evidence type="ECO:0000256" key="5">
    <source>
        <dbReference type="ARBA" id="ARBA00022989"/>
    </source>
</evidence>
<feature type="transmembrane region" description="Helical" evidence="7">
    <location>
        <begin position="184"/>
        <end position="207"/>
    </location>
</feature>
<feature type="transmembrane region" description="Helical" evidence="7">
    <location>
        <begin position="227"/>
        <end position="246"/>
    </location>
</feature>
<dbReference type="InterPro" id="IPR036259">
    <property type="entry name" value="MFS_trans_sf"/>
</dbReference>
<evidence type="ECO:0000256" key="1">
    <source>
        <dbReference type="ARBA" id="ARBA00004651"/>
    </source>
</evidence>
<dbReference type="InterPro" id="IPR020846">
    <property type="entry name" value="MFS_dom"/>
</dbReference>
<organism evidence="9 10">
    <name type="scientific">Azospirillum doebereinerae</name>
    <dbReference type="NCBI Taxonomy" id="92933"/>
    <lineage>
        <taxon>Bacteria</taxon>
        <taxon>Pseudomonadati</taxon>
        <taxon>Pseudomonadota</taxon>
        <taxon>Alphaproteobacteria</taxon>
        <taxon>Rhodospirillales</taxon>
        <taxon>Azospirillaceae</taxon>
        <taxon>Azospirillum</taxon>
    </lineage>
</organism>
<protein>
    <submittedName>
        <fullName evidence="9">DHA2 family efflux MFS transporter permease subunit</fullName>
    </submittedName>
</protein>
<feature type="domain" description="Major facilitator superfamily (MFS) profile" evidence="8">
    <location>
        <begin position="33"/>
        <end position="536"/>
    </location>
</feature>
<dbReference type="InterPro" id="IPR004638">
    <property type="entry name" value="EmrB-like"/>
</dbReference>
<gene>
    <name evidence="9" type="ORF">EJ913_20840</name>
</gene>
<sequence>MSAAAEAAGAGGGARGGFDPAQSAAGGRNPWLIAIVVSIATFMEVLDTTIANVALRYISGTLAVSADEASWVVTSYLVANAIVLTASSFIAKRYGRKRFYLACLGLFTVSSLMCGFAWNLQSLLFFRVLQGFAGGGMVPVSQSILADSFPPQKRGQAFAIFGIAVVVAPVVGPTLGGWLSDNVSWHWCFLINGPVGVLAFALVALLVQEPKSAVEERAALKRRGVRLDLVGFLLVATFLGSLEVVLDRGQTEDWFGSGFIILFAALCVLAFCLMIPWELTRENPILDLRMVATRQFGSCFVVMMATGAILIATTQFLPELLQRYYGYTATWAGLALSPGGVVTMGMMLVVGRLSSLVQPKYLIAAGAAIVAMAMYDLTNLYGDSTFWFFAWSRIYIGFGLPLIFIPITTASYDGIPREKTDQASALINVARNVGGSIGVSVAQNVLAYREQFHQSRLVEHVVPSNPGFQRLMEQATTHFAGAGGGAVAAQGRAIGYVGQQIQAQTAYWAYIDVFFALMLISASAVPLALILRRVKLK</sequence>
<feature type="transmembrane region" description="Helical" evidence="7">
    <location>
        <begin position="31"/>
        <end position="58"/>
    </location>
</feature>
<accession>A0A433J4K3</accession>
<proteinExistence type="predicted"/>
<dbReference type="Gene3D" id="1.20.1250.20">
    <property type="entry name" value="MFS general substrate transporter like domains"/>
    <property type="match status" value="1"/>
</dbReference>
<feature type="transmembrane region" description="Helical" evidence="7">
    <location>
        <begin position="394"/>
        <end position="412"/>
    </location>
</feature>
<feature type="transmembrane region" description="Helical" evidence="7">
    <location>
        <begin position="329"/>
        <end position="349"/>
    </location>
</feature>
<feature type="transmembrane region" description="Helical" evidence="7">
    <location>
        <begin position="70"/>
        <end position="91"/>
    </location>
</feature>
<keyword evidence="6 7" id="KW-0472">Membrane</keyword>
<dbReference type="AlphaFoldDB" id="A0A433J4K3"/>
<dbReference type="Proteomes" id="UP000280346">
    <property type="component" value="Unassembled WGS sequence"/>
</dbReference>
<keyword evidence="10" id="KW-1185">Reference proteome</keyword>
<dbReference type="PANTHER" id="PTHR23501:SF174">
    <property type="entry name" value="MULTIDRUG EXPORT PROTEIN EMRB-RELATED"/>
    <property type="match status" value="1"/>
</dbReference>
<dbReference type="SUPFAM" id="SSF103473">
    <property type="entry name" value="MFS general substrate transporter"/>
    <property type="match status" value="1"/>
</dbReference>
<evidence type="ECO:0000259" key="8">
    <source>
        <dbReference type="PROSITE" id="PS50850"/>
    </source>
</evidence>
<dbReference type="InterPro" id="IPR011701">
    <property type="entry name" value="MFS"/>
</dbReference>
<name>A0A433J4K3_9PROT</name>
<feature type="transmembrane region" description="Helical" evidence="7">
    <location>
        <begin position="157"/>
        <end position="178"/>
    </location>
</feature>
<feature type="transmembrane region" description="Helical" evidence="7">
    <location>
        <begin position="98"/>
        <end position="118"/>
    </location>
</feature>
<comment type="caution">
    <text evidence="9">The sequence shown here is derived from an EMBL/GenBank/DDBJ whole genome shotgun (WGS) entry which is preliminary data.</text>
</comment>
<dbReference type="Pfam" id="PF07690">
    <property type="entry name" value="MFS_1"/>
    <property type="match status" value="1"/>
</dbReference>
<dbReference type="PANTHER" id="PTHR23501">
    <property type="entry name" value="MAJOR FACILITATOR SUPERFAMILY"/>
    <property type="match status" value="1"/>
</dbReference>
<comment type="subcellular location">
    <subcellularLocation>
        <location evidence="1">Cell membrane</location>
        <topology evidence="1">Multi-pass membrane protein</topology>
    </subcellularLocation>
</comment>
<reference evidence="9 10" key="1">
    <citation type="submission" date="2018-12" db="EMBL/GenBank/DDBJ databases">
        <authorList>
            <person name="Yang Y."/>
        </authorList>
    </citation>
    <scope>NUCLEOTIDE SEQUENCE [LARGE SCALE GENOMIC DNA]</scope>
    <source>
        <strain evidence="9 10">GSF71</strain>
    </source>
</reference>
<evidence type="ECO:0000313" key="10">
    <source>
        <dbReference type="Proteomes" id="UP000280346"/>
    </source>
</evidence>
<dbReference type="RefSeq" id="WP_127001463.1">
    <property type="nucleotide sequence ID" value="NZ_CP173190.1"/>
</dbReference>
<feature type="transmembrane region" description="Helical" evidence="7">
    <location>
        <begin position="507"/>
        <end position="531"/>
    </location>
</feature>
<dbReference type="GO" id="GO:0022857">
    <property type="term" value="F:transmembrane transporter activity"/>
    <property type="evidence" value="ECO:0007669"/>
    <property type="project" value="InterPro"/>
</dbReference>
<dbReference type="NCBIfam" id="TIGR00711">
    <property type="entry name" value="efflux_EmrB"/>
    <property type="match status" value="1"/>
</dbReference>
<dbReference type="CDD" id="cd17503">
    <property type="entry name" value="MFS_LmrB_MDR_like"/>
    <property type="match status" value="1"/>
</dbReference>
<keyword evidence="5 7" id="KW-1133">Transmembrane helix</keyword>
<keyword evidence="2" id="KW-0813">Transport</keyword>
<evidence type="ECO:0000256" key="7">
    <source>
        <dbReference type="SAM" id="Phobius"/>
    </source>
</evidence>
<evidence type="ECO:0000256" key="4">
    <source>
        <dbReference type="ARBA" id="ARBA00022692"/>
    </source>
</evidence>
<dbReference type="Gene3D" id="1.20.1720.10">
    <property type="entry name" value="Multidrug resistance protein D"/>
    <property type="match status" value="1"/>
</dbReference>
<evidence type="ECO:0000313" key="9">
    <source>
        <dbReference type="EMBL" id="RUQ67129.1"/>
    </source>
</evidence>
<keyword evidence="3" id="KW-1003">Cell membrane</keyword>
<evidence type="ECO:0000256" key="2">
    <source>
        <dbReference type="ARBA" id="ARBA00022448"/>
    </source>
</evidence>
<dbReference type="EMBL" id="RZIJ01000018">
    <property type="protein sequence ID" value="RUQ67129.1"/>
    <property type="molecule type" value="Genomic_DNA"/>
</dbReference>
<dbReference type="OrthoDB" id="9771737at2"/>
<feature type="transmembrane region" description="Helical" evidence="7">
    <location>
        <begin position="124"/>
        <end position="145"/>
    </location>
</feature>
<evidence type="ECO:0000256" key="6">
    <source>
        <dbReference type="ARBA" id="ARBA00023136"/>
    </source>
</evidence>
<feature type="transmembrane region" description="Helical" evidence="7">
    <location>
        <begin position="258"/>
        <end position="277"/>
    </location>
</feature>
<feature type="transmembrane region" description="Helical" evidence="7">
    <location>
        <begin position="298"/>
        <end position="317"/>
    </location>
</feature>
<dbReference type="GO" id="GO:0005886">
    <property type="term" value="C:plasma membrane"/>
    <property type="evidence" value="ECO:0007669"/>
    <property type="project" value="UniProtKB-SubCell"/>
</dbReference>
<evidence type="ECO:0000256" key="3">
    <source>
        <dbReference type="ARBA" id="ARBA00022475"/>
    </source>
</evidence>
<dbReference type="PROSITE" id="PS50850">
    <property type="entry name" value="MFS"/>
    <property type="match status" value="1"/>
</dbReference>